<keyword evidence="8 11" id="KW-0472">Membrane</keyword>
<evidence type="ECO:0000256" key="8">
    <source>
        <dbReference type="ARBA" id="ARBA00023136"/>
    </source>
</evidence>
<evidence type="ECO:0000256" key="3">
    <source>
        <dbReference type="ARBA" id="ARBA00022475"/>
    </source>
</evidence>
<keyword evidence="4" id="KW-0488">Methylation</keyword>
<dbReference type="InterPro" id="IPR022346">
    <property type="entry name" value="T2SS_GspH"/>
</dbReference>
<reference evidence="13" key="1">
    <citation type="journal article" date="2018" name="Nat. Biotechnol.">
        <title>A standardized bacterial taxonomy based on genome phylogeny substantially revises the tree of life.</title>
        <authorList>
            <person name="Parks D.H."/>
            <person name="Chuvochina M."/>
            <person name="Waite D.W."/>
            <person name="Rinke C."/>
            <person name="Skarshewski A."/>
            <person name="Chaumeil P.A."/>
            <person name="Hugenholtz P."/>
        </authorList>
    </citation>
    <scope>NUCLEOTIDE SEQUENCE [LARGE SCALE GENOMIC DNA]</scope>
    <source>
        <strain evidence="13">UBA11284</strain>
    </source>
</reference>
<dbReference type="GO" id="GO:0015627">
    <property type="term" value="C:type II protein secretion system complex"/>
    <property type="evidence" value="ECO:0007669"/>
    <property type="project" value="InterPro"/>
</dbReference>
<dbReference type="GO" id="GO:0015628">
    <property type="term" value="P:protein secretion by the type II secretion system"/>
    <property type="evidence" value="ECO:0007669"/>
    <property type="project" value="InterPro"/>
</dbReference>
<feature type="domain" description="General secretion pathway GspH" evidence="12">
    <location>
        <begin position="52"/>
        <end position="163"/>
    </location>
</feature>
<dbReference type="GO" id="GO:0005886">
    <property type="term" value="C:plasma membrane"/>
    <property type="evidence" value="ECO:0007669"/>
    <property type="project" value="UniProtKB-SubCell"/>
</dbReference>
<dbReference type="PROSITE" id="PS00409">
    <property type="entry name" value="PROKAR_NTER_METHYL"/>
    <property type="match status" value="1"/>
</dbReference>
<dbReference type="Pfam" id="PF12019">
    <property type="entry name" value="GspH"/>
    <property type="match status" value="1"/>
</dbReference>
<keyword evidence="5" id="KW-0997">Cell inner membrane</keyword>
<accession>A0A3D0KF89</accession>
<dbReference type="Pfam" id="PF07963">
    <property type="entry name" value="N_methyl"/>
    <property type="match status" value="1"/>
</dbReference>
<dbReference type="EMBL" id="DOTR01000040">
    <property type="protein sequence ID" value="HCA02114.1"/>
    <property type="molecule type" value="Genomic_DNA"/>
</dbReference>
<comment type="subcellular location">
    <subcellularLocation>
        <location evidence="1">Cell inner membrane</location>
        <topology evidence="1">Single-pass membrane protein</topology>
    </subcellularLocation>
</comment>
<dbReference type="InterPro" id="IPR012902">
    <property type="entry name" value="N_methyl_site"/>
</dbReference>
<evidence type="ECO:0000259" key="12">
    <source>
        <dbReference type="Pfam" id="PF12019"/>
    </source>
</evidence>
<dbReference type="AlphaFoldDB" id="A0A3D0KF89"/>
<dbReference type="NCBIfam" id="TIGR02532">
    <property type="entry name" value="IV_pilin_GFxxxE"/>
    <property type="match status" value="1"/>
</dbReference>
<evidence type="ECO:0000256" key="11">
    <source>
        <dbReference type="SAM" id="Phobius"/>
    </source>
</evidence>
<dbReference type="Gene3D" id="3.55.40.10">
    <property type="entry name" value="minor pseudopilin epsh domain"/>
    <property type="match status" value="1"/>
</dbReference>
<evidence type="ECO:0000256" key="2">
    <source>
        <dbReference type="ARBA" id="ARBA00021549"/>
    </source>
</evidence>
<sequence>MPANNNGVPHTRIQGFTLIELIIALLLISALATWGVPNFQALGRSTAVTADINRLQSAFSLARNTAITQRKTTTVCPTNQQRNSCTSDWSNALLVIKGDAINQITSSDVVRVFPKEQATTVTYNRNRRRVSYSTLGHANGFNGRFYICAASAPGKVLVLSRLGRLRIDETPADC</sequence>
<comment type="caution">
    <text evidence="13">The sequence shown here is derived from an EMBL/GenBank/DDBJ whole genome shotgun (WGS) entry which is preliminary data.</text>
</comment>
<evidence type="ECO:0000313" key="13">
    <source>
        <dbReference type="EMBL" id="HCA02114.1"/>
    </source>
</evidence>
<evidence type="ECO:0000256" key="6">
    <source>
        <dbReference type="ARBA" id="ARBA00022692"/>
    </source>
</evidence>
<evidence type="ECO:0000256" key="7">
    <source>
        <dbReference type="ARBA" id="ARBA00022989"/>
    </source>
</evidence>
<name>A0A3D0KF89_9GAMM</name>
<dbReference type="InterPro" id="IPR045584">
    <property type="entry name" value="Pilin-like"/>
</dbReference>
<dbReference type="SUPFAM" id="SSF54523">
    <property type="entry name" value="Pili subunits"/>
    <property type="match status" value="1"/>
</dbReference>
<keyword evidence="7 11" id="KW-1133">Transmembrane helix</keyword>
<evidence type="ECO:0000256" key="1">
    <source>
        <dbReference type="ARBA" id="ARBA00004377"/>
    </source>
</evidence>
<evidence type="ECO:0000256" key="10">
    <source>
        <dbReference type="ARBA" id="ARBA00030775"/>
    </source>
</evidence>
<evidence type="ECO:0000256" key="9">
    <source>
        <dbReference type="ARBA" id="ARBA00025772"/>
    </source>
</evidence>
<organism evidence="13">
    <name type="scientific">Halomonas campaniensis</name>
    <dbReference type="NCBI Taxonomy" id="213554"/>
    <lineage>
        <taxon>Bacteria</taxon>
        <taxon>Pseudomonadati</taxon>
        <taxon>Pseudomonadota</taxon>
        <taxon>Gammaproteobacteria</taxon>
        <taxon>Oceanospirillales</taxon>
        <taxon>Halomonadaceae</taxon>
        <taxon>Halomonas</taxon>
    </lineage>
</organism>
<keyword evidence="6 11" id="KW-0812">Transmembrane</keyword>
<evidence type="ECO:0000256" key="5">
    <source>
        <dbReference type="ARBA" id="ARBA00022519"/>
    </source>
</evidence>
<evidence type="ECO:0000256" key="4">
    <source>
        <dbReference type="ARBA" id="ARBA00022481"/>
    </source>
</evidence>
<gene>
    <name evidence="13" type="ORF">DEO68_08020</name>
</gene>
<protein>
    <recommendedName>
        <fullName evidence="2">Type II secretion system protein H</fullName>
    </recommendedName>
    <alternativeName>
        <fullName evidence="10">General secretion pathway protein H</fullName>
    </alternativeName>
</protein>
<comment type="similarity">
    <text evidence="9">Belongs to the GSP H family.</text>
</comment>
<keyword evidence="3" id="KW-1003">Cell membrane</keyword>
<proteinExistence type="inferred from homology"/>
<feature type="transmembrane region" description="Helical" evidence="11">
    <location>
        <begin position="15"/>
        <end position="36"/>
    </location>
</feature>